<name>A0A502GFI8_9GAMM</name>
<evidence type="ECO:0000313" key="2">
    <source>
        <dbReference type="Proteomes" id="UP000317663"/>
    </source>
</evidence>
<evidence type="ECO:0000313" key="1">
    <source>
        <dbReference type="EMBL" id="TPG60050.1"/>
    </source>
</evidence>
<keyword evidence="2" id="KW-1185">Reference proteome</keyword>
<sequence>MTTKTTLQVLEDMTALIRKTYINEKGRFNPNNIAIEEATEMLRIAALAGRIGGMTLKHQIKVGDIVFIKWSDEWEYPLVVKGVGHRNIKATYVYENGKLETWTIPINNLTYIVPTSVVDIISELKNYVNENDGYAAMPENNEQFLLEVKLNRK</sequence>
<protein>
    <submittedName>
        <fullName evidence="1">Uncharacterized protein</fullName>
    </submittedName>
</protein>
<accession>A0A502GFI8</accession>
<dbReference type="RefSeq" id="WP_140473779.1">
    <property type="nucleotide sequence ID" value="NZ_RCZD01000008.1"/>
</dbReference>
<dbReference type="Proteomes" id="UP000317663">
    <property type="component" value="Unassembled WGS sequence"/>
</dbReference>
<organism evidence="1 2">
    <name type="scientific">Ewingella americana</name>
    <dbReference type="NCBI Taxonomy" id="41202"/>
    <lineage>
        <taxon>Bacteria</taxon>
        <taxon>Pseudomonadati</taxon>
        <taxon>Pseudomonadota</taxon>
        <taxon>Gammaproteobacteria</taxon>
        <taxon>Enterobacterales</taxon>
        <taxon>Yersiniaceae</taxon>
        <taxon>Ewingella</taxon>
    </lineage>
</organism>
<dbReference type="EMBL" id="RCZD01000008">
    <property type="protein sequence ID" value="TPG60050.1"/>
    <property type="molecule type" value="Genomic_DNA"/>
</dbReference>
<gene>
    <name evidence="1" type="ORF">EAH77_15905</name>
</gene>
<reference evidence="1 2" key="1">
    <citation type="journal article" date="2019" name="Environ. Microbiol.">
        <title>Species interactions and distinct microbial communities in high Arctic permafrost affected cryosols are associated with the CH4 and CO2 gas fluxes.</title>
        <authorList>
            <person name="Altshuler I."/>
            <person name="Hamel J."/>
            <person name="Turney S."/>
            <person name="Magnuson E."/>
            <person name="Levesque R."/>
            <person name="Greer C."/>
            <person name="Whyte L.G."/>
        </authorList>
    </citation>
    <scope>NUCLEOTIDE SEQUENCE [LARGE SCALE GENOMIC DNA]</scope>
    <source>
        <strain evidence="1 2">E4</strain>
    </source>
</reference>
<proteinExistence type="predicted"/>
<comment type="caution">
    <text evidence="1">The sequence shown here is derived from an EMBL/GenBank/DDBJ whole genome shotgun (WGS) entry which is preliminary data.</text>
</comment>
<dbReference type="AlphaFoldDB" id="A0A502GFI8"/>